<evidence type="ECO:0000256" key="9">
    <source>
        <dbReference type="ARBA" id="ARBA00032159"/>
    </source>
</evidence>
<keyword evidence="11" id="KW-0999">Mitochondrion inner membrane</keyword>
<protein>
    <recommendedName>
        <fullName evidence="4 11">MICOS complex subunit MIC12</fullName>
    </recommendedName>
    <alternativeName>
        <fullName evidence="10 11">Altered inheritance of mitochondria protein 5, mitochondrial</fullName>
    </alternativeName>
    <alternativeName>
        <fullName evidence="9 11">Found in mitochondrial proteome protein 51</fullName>
    </alternativeName>
</protein>
<accession>M3ASR2</accession>
<gene>
    <name evidence="12" type="ORF">SEPMUDRAFT_74285</name>
</gene>
<keyword evidence="13" id="KW-1185">Reference proteome</keyword>
<dbReference type="GeneID" id="27907195"/>
<name>M3ASR2_SPHMS</name>
<keyword evidence="5" id="KW-0812">Transmembrane</keyword>
<comment type="function">
    <text evidence="1 11">Component of the MICOS complex, a large protein complex of the mitochondrial inner membrane that plays crucial roles in the maintenance of crista junctions, inner membrane architecture, and formation of contact sites to the outer membrane.</text>
</comment>
<organism evidence="12 13">
    <name type="scientific">Sphaerulina musiva (strain SO2202)</name>
    <name type="common">Poplar stem canker fungus</name>
    <name type="synonym">Septoria musiva</name>
    <dbReference type="NCBI Taxonomy" id="692275"/>
    <lineage>
        <taxon>Eukaryota</taxon>
        <taxon>Fungi</taxon>
        <taxon>Dikarya</taxon>
        <taxon>Ascomycota</taxon>
        <taxon>Pezizomycotina</taxon>
        <taxon>Dothideomycetes</taxon>
        <taxon>Dothideomycetidae</taxon>
        <taxon>Mycosphaerellales</taxon>
        <taxon>Mycosphaerellaceae</taxon>
        <taxon>Sphaerulina</taxon>
    </lineage>
</organism>
<evidence type="ECO:0000313" key="12">
    <source>
        <dbReference type="EMBL" id="EMF08544.1"/>
    </source>
</evidence>
<dbReference type="EMBL" id="KB456271">
    <property type="protein sequence ID" value="EMF08544.1"/>
    <property type="molecule type" value="Genomic_DNA"/>
</dbReference>
<evidence type="ECO:0000256" key="3">
    <source>
        <dbReference type="ARBA" id="ARBA00009188"/>
    </source>
</evidence>
<evidence type="ECO:0000256" key="2">
    <source>
        <dbReference type="ARBA" id="ARBA00004370"/>
    </source>
</evidence>
<proteinExistence type="inferred from homology"/>
<comment type="subunit">
    <text evidence="11">Component of the mitochondrial contact site and cristae organizing system (MICOS) complex.</text>
</comment>
<keyword evidence="7 11" id="KW-0496">Mitochondrion</keyword>
<dbReference type="GO" id="GO:0044284">
    <property type="term" value="C:mitochondrial crista junction"/>
    <property type="evidence" value="ECO:0007669"/>
    <property type="project" value="InterPro"/>
</dbReference>
<dbReference type="RefSeq" id="XP_016756665.1">
    <property type="nucleotide sequence ID" value="XM_016910058.1"/>
</dbReference>
<keyword evidence="8" id="KW-0472">Membrane</keyword>
<dbReference type="OrthoDB" id="4037694at2759"/>
<evidence type="ECO:0000256" key="10">
    <source>
        <dbReference type="ARBA" id="ARBA00032985"/>
    </source>
</evidence>
<dbReference type="HOGENOM" id="CLU_134520_2_0_1"/>
<dbReference type="GO" id="GO:0061617">
    <property type="term" value="C:MICOS complex"/>
    <property type="evidence" value="ECO:0007669"/>
    <property type="project" value="UniProtKB-UniRule"/>
</dbReference>
<dbReference type="InterPro" id="IPR031463">
    <property type="entry name" value="Mic12"/>
</dbReference>
<evidence type="ECO:0000313" key="13">
    <source>
        <dbReference type="Proteomes" id="UP000016931"/>
    </source>
</evidence>
<evidence type="ECO:0000256" key="8">
    <source>
        <dbReference type="ARBA" id="ARBA00023136"/>
    </source>
</evidence>
<reference evidence="12 13" key="1">
    <citation type="journal article" date="2012" name="PLoS Pathog.">
        <title>Diverse lifestyles and strategies of plant pathogenesis encoded in the genomes of eighteen Dothideomycetes fungi.</title>
        <authorList>
            <person name="Ohm R.A."/>
            <person name="Feau N."/>
            <person name="Henrissat B."/>
            <person name="Schoch C.L."/>
            <person name="Horwitz B.A."/>
            <person name="Barry K.W."/>
            <person name="Condon B.J."/>
            <person name="Copeland A.C."/>
            <person name="Dhillon B."/>
            <person name="Glaser F."/>
            <person name="Hesse C.N."/>
            <person name="Kosti I."/>
            <person name="LaButti K."/>
            <person name="Lindquist E.A."/>
            <person name="Lucas S."/>
            <person name="Salamov A.A."/>
            <person name="Bradshaw R.E."/>
            <person name="Ciuffetti L."/>
            <person name="Hamelin R.C."/>
            <person name="Kema G.H.J."/>
            <person name="Lawrence C."/>
            <person name="Scott J.A."/>
            <person name="Spatafora J.W."/>
            <person name="Turgeon B.G."/>
            <person name="de Wit P.J.G.M."/>
            <person name="Zhong S."/>
            <person name="Goodwin S.B."/>
            <person name="Grigoriev I.V."/>
        </authorList>
    </citation>
    <scope>NUCLEOTIDE SEQUENCE [LARGE SCALE GENOMIC DNA]</scope>
    <source>
        <strain evidence="12 13">SO2202</strain>
    </source>
</reference>
<dbReference type="eggNOG" id="ENOG502SC1K">
    <property type="taxonomic scope" value="Eukaryota"/>
</dbReference>
<comment type="similarity">
    <text evidence="3 11">Belongs to the MICOS complex subunit Mic12 family.</text>
</comment>
<evidence type="ECO:0000256" key="6">
    <source>
        <dbReference type="ARBA" id="ARBA00022989"/>
    </source>
</evidence>
<evidence type="ECO:0000256" key="1">
    <source>
        <dbReference type="ARBA" id="ARBA00002689"/>
    </source>
</evidence>
<sequence>MGFTTGLLSGFTLTASILYLSTELHARNRAHQTLLLRQQARLVSNIYAPEPPLPPQPDRRIQAGIWETAKDKWNSTLEKEVKMLQNVDWSSWTERVEESVGNQISRVFQRGKEIAEKAR</sequence>
<evidence type="ECO:0000256" key="4">
    <source>
        <dbReference type="ARBA" id="ARBA00018170"/>
    </source>
</evidence>
<dbReference type="Pfam" id="PF17050">
    <property type="entry name" value="AIM5"/>
    <property type="match status" value="1"/>
</dbReference>
<comment type="subcellular location">
    <subcellularLocation>
        <location evidence="2">Membrane</location>
    </subcellularLocation>
    <subcellularLocation>
        <location evidence="11">Mitochondrion inner membrane</location>
        <topology evidence="11">Single-pass membrane protein</topology>
    </subcellularLocation>
</comment>
<evidence type="ECO:0000256" key="7">
    <source>
        <dbReference type="ARBA" id="ARBA00023128"/>
    </source>
</evidence>
<evidence type="ECO:0000256" key="5">
    <source>
        <dbReference type="ARBA" id="ARBA00022692"/>
    </source>
</evidence>
<dbReference type="AlphaFoldDB" id="M3ASR2"/>
<dbReference type="GO" id="GO:0042407">
    <property type="term" value="P:cristae formation"/>
    <property type="evidence" value="ECO:0007669"/>
    <property type="project" value="InterPro"/>
</dbReference>
<dbReference type="Proteomes" id="UP000016931">
    <property type="component" value="Unassembled WGS sequence"/>
</dbReference>
<dbReference type="OMA" id="WNAELEN"/>
<keyword evidence="6" id="KW-1133">Transmembrane helix</keyword>
<evidence type="ECO:0000256" key="11">
    <source>
        <dbReference type="RuleBase" id="RU363010"/>
    </source>
</evidence>